<dbReference type="RefSeq" id="XP_067178625.1">
    <property type="nucleotide sequence ID" value="XM_067323520.1"/>
</dbReference>
<reference evidence="2" key="1">
    <citation type="journal article" date="2021" name="Microbiol. Resour. Announc.">
        <title>LGAAP: Leishmaniinae Genome Assembly and Annotation Pipeline.</title>
        <authorList>
            <person name="Almutairi H."/>
            <person name="Urbaniak M.D."/>
            <person name="Bates M.D."/>
            <person name="Jariyapan N."/>
            <person name="Kwakye-Nuako G."/>
            <person name="Thomaz-Soccol V."/>
            <person name="Al-Salem W.S."/>
            <person name="Dillon R.J."/>
            <person name="Bates P.A."/>
            <person name="Gatherer D."/>
        </authorList>
    </citation>
    <scope>NUCLEOTIDE SEQUENCE [LARGE SCALE GENOMIC DNA]</scope>
</reference>
<dbReference type="AlphaFoldDB" id="A0A836KK43"/>
<gene>
    <name evidence="1" type="ORF">LSCM1_06088</name>
</gene>
<proteinExistence type="predicted"/>
<dbReference type="EMBL" id="JAFEUZ010000023">
    <property type="protein sequence ID" value="KAG5478684.1"/>
    <property type="molecule type" value="Genomic_DNA"/>
</dbReference>
<keyword evidence="2" id="KW-1185">Reference proteome</keyword>
<accession>A0A836KK43</accession>
<dbReference type="Proteomes" id="UP000673552">
    <property type="component" value="Unassembled WGS sequence"/>
</dbReference>
<evidence type="ECO:0000313" key="2">
    <source>
        <dbReference type="Proteomes" id="UP000673552"/>
    </source>
</evidence>
<reference evidence="2" key="2">
    <citation type="journal article" date="2021" name="Sci. Data">
        <title>Chromosome-scale genome sequencing, assembly and annotation of six genomes from subfamily Leishmaniinae.</title>
        <authorList>
            <person name="Almutairi H."/>
            <person name="Urbaniak M.D."/>
            <person name="Bates M.D."/>
            <person name="Jariyapan N."/>
            <person name="Kwakye-Nuako G."/>
            <person name="Thomaz Soccol V."/>
            <person name="Al-Salem W.S."/>
            <person name="Dillon R.J."/>
            <person name="Bates P.A."/>
            <person name="Gatherer D."/>
        </authorList>
    </citation>
    <scope>NUCLEOTIDE SEQUENCE [LARGE SCALE GENOMIC DNA]</scope>
</reference>
<protein>
    <submittedName>
        <fullName evidence="1">Uncharacterized protein</fullName>
    </submittedName>
</protein>
<dbReference type="OrthoDB" id="257789at2759"/>
<comment type="caution">
    <text evidence="1">The sequence shown here is derived from an EMBL/GenBank/DDBJ whole genome shotgun (WGS) entry which is preliminary data.</text>
</comment>
<dbReference type="GeneID" id="92516032"/>
<dbReference type="KEGG" id="lmat:92516032"/>
<name>A0A836KK43_9TRYP</name>
<evidence type="ECO:0000313" key="1">
    <source>
        <dbReference type="EMBL" id="KAG5478684.1"/>
    </source>
</evidence>
<sequence>MLHCSLWLCRPAAPFTASLSSLASHAGQRRLRAWKQPDVRQLRNTPKLHRLRGILELTQRGLPDPASHRQGHTYVANAQGSLLSRPGGRVSRLSDPHATFHYKRRGGQPPRMNTQAFRRYYNWS</sequence>
<organism evidence="1 2">
    <name type="scientific">Leishmania martiniquensis</name>
    <dbReference type="NCBI Taxonomy" id="1580590"/>
    <lineage>
        <taxon>Eukaryota</taxon>
        <taxon>Discoba</taxon>
        <taxon>Euglenozoa</taxon>
        <taxon>Kinetoplastea</taxon>
        <taxon>Metakinetoplastina</taxon>
        <taxon>Trypanosomatida</taxon>
        <taxon>Trypanosomatidae</taxon>
        <taxon>Leishmaniinae</taxon>
        <taxon>Leishmania</taxon>
    </lineage>
</organism>